<dbReference type="Proteomes" id="UP000433876">
    <property type="component" value="Unassembled WGS sequence"/>
</dbReference>
<dbReference type="GO" id="GO:0030170">
    <property type="term" value="F:pyridoxal phosphate binding"/>
    <property type="evidence" value="ECO:0007669"/>
    <property type="project" value="InterPro"/>
</dbReference>
<evidence type="ECO:0000256" key="1">
    <source>
        <dbReference type="SAM" id="MobiDB-lite"/>
    </source>
</evidence>
<proteinExistence type="predicted"/>
<comment type="caution">
    <text evidence="3">The sequence shown here is derived from an EMBL/GenBank/DDBJ whole genome shotgun (WGS) entry which is preliminary data.</text>
</comment>
<sequence>MLQNPWMVLPFRYKNPSLPPSSSSSSLPLFVAAEKLSPCVPVVSCPPWLPLPPRSVSSTPAAGSLASSPTTMSSACACPLARPALSRSPAAPALNELITDVEVFRIVLTERLDNLDTHLDRVDANIRQEVAGVVTAVRALQTQVEELTAANANPKGQARPTSSPSAIATPAMSTSPEAKGAKPTKVVRPRNNGEWVDSNINELKITFDDHHHHHVHHQQQKTKTKLHLTGNCARCTSLNVDYDTGKPAKGEMGSVLKKLMKDRRVDPGMKWSPVFGRYAFVGESVSVSVSEGEVWEQEGEEGQEGAETWRREKEEQEVWISVGDEVQVTRRNEERTVMDWPF</sequence>
<gene>
    <name evidence="3" type="ORF">SMACR_09420</name>
</gene>
<feature type="compositionally biased region" description="Polar residues" evidence="1">
    <location>
        <begin position="159"/>
        <end position="176"/>
    </location>
</feature>
<feature type="compositionally biased region" description="Acidic residues" evidence="1">
    <location>
        <begin position="293"/>
        <end position="304"/>
    </location>
</feature>
<dbReference type="GO" id="GO:0003824">
    <property type="term" value="F:catalytic activity"/>
    <property type="evidence" value="ECO:0007669"/>
    <property type="project" value="InterPro"/>
</dbReference>
<evidence type="ECO:0000313" key="3">
    <source>
        <dbReference type="EMBL" id="KAA8623965.1"/>
    </source>
</evidence>
<accession>A0A8S8ZE88</accession>
<feature type="region of interest" description="Disordered" evidence="1">
    <location>
        <begin position="148"/>
        <end position="192"/>
    </location>
</feature>
<dbReference type="EMBL" id="NMPR01000286">
    <property type="protein sequence ID" value="KAA8623965.1"/>
    <property type="molecule type" value="Genomic_DNA"/>
</dbReference>
<protein>
    <recommendedName>
        <fullName evidence="2">MOSC domain-containing protein</fullName>
    </recommendedName>
</protein>
<feature type="region of interest" description="Disordered" evidence="1">
    <location>
        <begin position="291"/>
        <end position="314"/>
    </location>
</feature>
<dbReference type="AlphaFoldDB" id="A0A8S8ZE88"/>
<reference evidence="3 4" key="1">
    <citation type="submission" date="2017-07" db="EMBL/GenBank/DDBJ databases">
        <title>Genome sequence of the Sordaria macrospora wild type strain R19027.</title>
        <authorList>
            <person name="Nowrousian M."/>
            <person name="Teichert I."/>
            <person name="Kueck U."/>
        </authorList>
    </citation>
    <scope>NUCLEOTIDE SEQUENCE [LARGE SCALE GENOMIC DNA]</scope>
    <source>
        <strain evidence="3 4">R19027</strain>
        <tissue evidence="3">Mycelium</tissue>
    </source>
</reference>
<dbReference type="GO" id="GO:0030151">
    <property type="term" value="F:molybdenum ion binding"/>
    <property type="evidence" value="ECO:0007669"/>
    <property type="project" value="InterPro"/>
</dbReference>
<evidence type="ECO:0000313" key="4">
    <source>
        <dbReference type="Proteomes" id="UP000433876"/>
    </source>
</evidence>
<dbReference type="InterPro" id="IPR005302">
    <property type="entry name" value="MoCF_Sase_C"/>
</dbReference>
<evidence type="ECO:0000259" key="2">
    <source>
        <dbReference type="Pfam" id="PF03473"/>
    </source>
</evidence>
<name>A0A8S8ZE88_SORMA</name>
<dbReference type="VEuPathDB" id="FungiDB:SMAC_07875"/>
<dbReference type="Pfam" id="PF03473">
    <property type="entry name" value="MOSC"/>
    <property type="match status" value="1"/>
</dbReference>
<organism evidence="3 4">
    <name type="scientific">Sordaria macrospora</name>
    <dbReference type="NCBI Taxonomy" id="5147"/>
    <lineage>
        <taxon>Eukaryota</taxon>
        <taxon>Fungi</taxon>
        <taxon>Dikarya</taxon>
        <taxon>Ascomycota</taxon>
        <taxon>Pezizomycotina</taxon>
        <taxon>Sordariomycetes</taxon>
        <taxon>Sordariomycetidae</taxon>
        <taxon>Sordariales</taxon>
        <taxon>Sordariaceae</taxon>
        <taxon>Sordaria</taxon>
    </lineage>
</organism>
<feature type="domain" description="MOSC" evidence="2">
    <location>
        <begin position="222"/>
        <end position="292"/>
    </location>
</feature>